<name>A0A6N2L8D3_SALVM</name>
<sequence>MNSITTGQYCSISASSDHGDACPTSLSSKLTLSFKDKNKQEREQNSHPGRNLWARGYYLLDTRKSSSNWLRKWQKLAAIRRKRITSPQTISILGSDDCSTSSTAEKGHFVVYTTDEKRYMLPLDYLNNEIVKELFNLAEEEFGLTSNGPLTLPCDSAFMEYAITLIQKKVAKDVEKALLTTLASNRCSSTLYPHQESRDTIKMINLMKLVKFAKKWKKLAAPERKRISIPRSGEDEITDNNDRLPVASKGHFVVYTVDQRRFEFPISYLNNNIFRELLAMSEEEFGLPRNGPITLLCDAMFMKYAASLMQRNFDKDMERALLIDIASSSRCSLSFHSLLQERSNQQLLQNDQPRETYQDGKEAAKARCPKEEKNFITMKH</sequence>
<dbReference type="InterPro" id="IPR003676">
    <property type="entry name" value="SAUR_fam"/>
</dbReference>
<organism evidence="2">
    <name type="scientific">Salix viminalis</name>
    <name type="common">Common osier</name>
    <name type="synonym">Basket willow</name>
    <dbReference type="NCBI Taxonomy" id="40686"/>
    <lineage>
        <taxon>Eukaryota</taxon>
        <taxon>Viridiplantae</taxon>
        <taxon>Streptophyta</taxon>
        <taxon>Embryophyta</taxon>
        <taxon>Tracheophyta</taxon>
        <taxon>Spermatophyta</taxon>
        <taxon>Magnoliopsida</taxon>
        <taxon>eudicotyledons</taxon>
        <taxon>Gunneridae</taxon>
        <taxon>Pentapetalae</taxon>
        <taxon>rosids</taxon>
        <taxon>fabids</taxon>
        <taxon>Malpighiales</taxon>
        <taxon>Salicaceae</taxon>
        <taxon>Saliceae</taxon>
        <taxon>Salix</taxon>
    </lineage>
</organism>
<evidence type="ECO:0000313" key="2">
    <source>
        <dbReference type="EMBL" id="VFU36039.1"/>
    </source>
</evidence>
<dbReference type="GO" id="GO:0009733">
    <property type="term" value="P:response to auxin"/>
    <property type="evidence" value="ECO:0007669"/>
    <property type="project" value="InterPro"/>
</dbReference>
<dbReference type="PANTHER" id="PTHR31175">
    <property type="entry name" value="AUXIN-RESPONSIVE FAMILY PROTEIN"/>
    <property type="match status" value="1"/>
</dbReference>
<comment type="similarity">
    <text evidence="1">Belongs to the ARG7 family.</text>
</comment>
<evidence type="ECO:0008006" key="3">
    <source>
        <dbReference type="Google" id="ProtNLM"/>
    </source>
</evidence>
<gene>
    <name evidence="2" type="ORF">SVIM_LOCUS179917</name>
</gene>
<dbReference type="Pfam" id="PF02519">
    <property type="entry name" value="Auxin_inducible"/>
    <property type="match status" value="2"/>
</dbReference>
<evidence type="ECO:0000256" key="1">
    <source>
        <dbReference type="ARBA" id="ARBA00006974"/>
    </source>
</evidence>
<protein>
    <recommendedName>
        <fullName evidence="3">Auxin-responsive protein</fullName>
    </recommendedName>
</protein>
<dbReference type="PANTHER" id="PTHR31175:SF49">
    <property type="entry name" value="SAUR FAMILY PROTEIN"/>
    <property type="match status" value="1"/>
</dbReference>
<reference evidence="2" key="1">
    <citation type="submission" date="2019-03" db="EMBL/GenBank/DDBJ databases">
        <authorList>
            <person name="Mank J."/>
            <person name="Almeida P."/>
        </authorList>
    </citation>
    <scope>NUCLEOTIDE SEQUENCE</scope>
    <source>
        <strain evidence="2">78183</strain>
    </source>
</reference>
<accession>A0A6N2L8D3</accession>
<dbReference type="EMBL" id="CAADRP010001112">
    <property type="protein sequence ID" value="VFU36039.1"/>
    <property type="molecule type" value="Genomic_DNA"/>
</dbReference>
<proteinExistence type="inferred from homology"/>
<dbReference type="AlphaFoldDB" id="A0A6N2L8D3"/>